<feature type="domain" description="PAS" evidence="9">
    <location>
        <begin position="54"/>
        <end position="99"/>
    </location>
</feature>
<feature type="domain" description="PAC" evidence="10">
    <location>
        <begin position="137"/>
        <end position="189"/>
    </location>
</feature>
<keyword evidence="12" id="KW-1185">Reference proteome</keyword>
<feature type="coiled-coil region" evidence="7">
    <location>
        <begin position="27"/>
        <end position="61"/>
    </location>
</feature>
<evidence type="ECO:0000256" key="1">
    <source>
        <dbReference type="ARBA" id="ARBA00000085"/>
    </source>
</evidence>
<dbReference type="PRINTS" id="PR00344">
    <property type="entry name" value="BCTRLSENSOR"/>
</dbReference>
<dbReference type="InterPro" id="IPR000700">
    <property type="entry name" value="PAS-assoc_C"/>
</dbReference>
<dbReference type="Gene3D" id="1.10.287.130">
    <property type="match status" value="1"/>
</dbReference>
<evidence type="ECO:0000256" key="3">
    <source>
        <dbReference type="ARBA" id="ARBA00022553"/>
    </source>
</evidence>
<dbReference type="PROSITE" id="PS50112">
    <property type="entry name" value="PAS"/>
    <property type="match status" value="1"/>
</dbReference>
<comment type="caution">
    <text evidence="11">The sequence shown here is derived from an EMBL/GenBank/DDBJ whole genome shotgun (WGS) entry which is preliminary data.</text>
</comment>
<dbReference type="PROSITE" id="PS50113">
    <property type="entry name" value="PAC"/>
    <property type="match status" value="1"/>
</dbReference>
<feature type="domain" description="Histidine kinase" evidence="8">
    <location>
        <begin position="206"/>
        <end position="420"/>
    </location>
</feature>
<keyword evidence="4" id="KW-0808">Transferase</keyword>
<dbReference type="Pfam" id="PF00989">
    <property type="entry name" value="PAS"/>
    <property type="match status" value="1"/>
</dbReference>
<keyword evidence="5" id="KW-0418">Kinase</keyword>
<dbReference type="InterPro" id="IPR003594">
    <property type="entry name" value="HATPase_dom"/>
</dbReference>
<evidence type="ECO:0000313" key="11">
    <source>
        <dbReference type="EMBL" id="MDL5057594.1"/>
    </source>
</evidence>
<dbReference type="InterPro" id="IPR004358">
    <property type="entry name" value="Sig_transdc_His_kin-like_C"/>
</dbReference>
<dbReference type="SUPFAM" id="SSF55785">
    <property type="entry name" value="PYP-like sensor domain (PAS domain)"/>
    <property type="match status" value="1"/>
</dbReference>
<evidence type="ECO:0000256" key="5">
    <source>
        <dbReference type="ARBA" id="ARBA00022777"/>
    </source>
</evidence>
<dbReference type="InterPro" id="IPR035965">
    <property type="entry name" value="PAS-like_dom_sf"/>
</dbReference>
<dbReference type="EC" id="2.7.13.3" evidence="2"/>
<dbReference type="PANTHER" id="PTHR43711:SF26">
    <property type="entry name" value="SENSOR HISTIDINE KINASE RCSC"/>
    <property type="match status" value="1"/>
</dbReference>
<evidence type="ECO:0000256" key="2">
    <source>
        <dbReference type="ARBA" id="ARBA00012438"/>
    </source>
</evidence>
<evidence type="ECO:0000259" key="10">
    <source>
        <dbReference type="PROSITE" id="PS50113"/>
    </source>
</evidence>
<sequence length="421" mass="47944">MQKEAENSSQLNEQLVQEAFGELPNVIEELHVAIEELHQQNEELVEARIAIERERQRYQELFDFAPDPYLVTTIQGRIVEANYSAEKLFNVRRKNLCGKPLSIFIDREGHHDFYLKLVKLKSSPSEADAGNRQVVLQDWETIIKPRNQSSFPATISVSSIYDSQKQLLGWRWLIRDITQRKQAEATNRMLQEAREVNSLKSRILRTVSHEFRTPMNVIYISIQLLERYSNIQNESTNKLFLKMRKAIDHMVNLLEDIMTFSQAEAGKLECNPSMIEVVPFCQNLIDEMSLDNSTKKIVLVEKNQLATGYWDAKLLRQILGNLLSNALKYSPLHSEIILELERQGDRALFHIQDCGIGIPPEDGDRLFEVFYRAGNVGTIPGTGLGLSIVQKAIELQGGAIAFSSEVGVGTTFSVSLPLRSR</sequence>
<dbReference type="SMART" id="SM00091">
    <property type="entry name" value="PAS"/>
    <property type="match status" value="1"/>
</dbReference>
<comment type="catalytic activity">
    <reaction evidence="1">
        <text>ATP + protein L-histidine = ADP + protein N-phospho-L-histidine.</text>
        <dbReference type="EC" id="2.7.13.3"/>
    </reaction>
</comment>
<dbReference type="SMART" id="SM00388">
    <property type="entry name" value="HisKA"/>
    <property type="match status" value="1"/>
</dbReference>
<evidence type="ECO:0000259" key="8">
    <source>
        <dbReference type="PROSITE" id="PS50109"/>
    </source>
</evidence>
<dbReference type="InterPro" id="IPR013767">
    <property type="entry name" value="PAS_fold"/>
</dbReference>
<evidence type="ECO:0000256" key="4">
    <source>
        <dbReference type="ARBA" id="ARBA00022679"/>
    </source>
</evidence>
<keyword evidence="11" id="KW-0547">Nucleotide-binding</keyword>
<dbReference type="InterPro" id="IPR005467">
    <property type="entry name" value="His_kinase_dom"/>
</dbReference>
<dbReference type="SUPFAM" id="SSF55874">
    <property type="entry name" value="ATPase domain of HSP90 chaperone/DNA topoisomerase II/histidine kinase"/>
    <property type="match status" value="1"/>
</dbReference>
<dbReference type="EMBL" id="JASVEJ010000035">
    <property type="protein sequence ID" value="MDL5057594.1"/>
    <property type="molecule type" value="Genomic_DNA"/>
</dbReference>
<dbReference type="PANTHER" id="PTHR43711">
    <property type="entry name" value="TWO-COMPONENT HISTIDINE KINASE"/>
    <property type="match status" value="1"/>
</dbReference>
<keyword evidence="7" id="KW-0175">Coiled coil</keyword>
<dbReference type="Gene3D" id="3.30.450.20">
    <property type="entry name" value="PAS domain"/>
    <property type="match status" value="1"/>
</dbReference>
<dbReference type="Gene3D" id="3.30.565.10">
    <property type="entry name" value="Histidine kinase-like ATPase, C-terminal domain"/>
    <property type="match status" value="1"/>
</dbReference>
<dbReference type="InterPro" id="IPR003661">
    <property type="entry name" value="HisK_dim/P_dom"/>
</dbReference>
<evidence type="ECO:0000313" key="12">
    <source>
        <dbReference type="Proteomes" id="UP001230986"/>
    </source>
</evidence>
<evidence type="ECO:0000256" key="7">
    <source>
        <dbReference type="SAM" id="Coils"/>
    </source>
</evidence>
<dbReference type="InterPro" id="IPR036097">
    <property type="entry name" value="HisK_dim/P_sf"/>
</dbReference>
<dbReference type="SMART" id="SM00387">
    <property type="entry name" value="HATPase_c"/>
    <property type="match status" value="1"/>
</dbReference>
<dbReference type="CDD" id="cd00075">
    <property type="entry name" value="HATPase"/>
    <property type="match status" value="1"/>
</dbReference>
<dbReference type="SMART" id="SM00086">
    <property type="entry name" value="PAC"/>
    <property type="match status" value="1"/>
</dbReference>
<organism evidence="11 12">
    <name type="scientific">Geitlerinema calcuttense NRMC-F 0142</name>
    <dbReference type="NCBI Taxonomy" id="2922238"/>
    <lineage>
        <taxon>Bacteria</taxon>
        <taxon>Bacillati</taxon>
        <taxon>Cyanobacteriota</taxon>
        <taxon>Cyanophyceae</taxon>
        <taxon>Geitlerinematales</taxon>
        <taxon>Geitlerinemataceae</taxon>
        <taxon>Geitlerinema</taxon>
    </lineage>
</organism>
<gene>
    <name evidence="11" type="ORF">QQ055_09025</name>
</gene>
<keyword evidence="11" id="KW-0067">ATP-binding</keyword>
<dbReference type="InterPro" id="IPR001610">
    <property type="entry name" value="PAC"/>
</dbReference>
<dbReference type="NCBIfam" id="TIGR00229">
    <property type="entry name" value="sensory_box"/>
    <property type="match status" value="1"/>
</dbReference>
<dbReference type="Pfam" id="PF02518">
    <property type="entry name" value="HATPase_c"/>
    <property type="match status" value="1"/>
</dbReference>
<dbReference type="CDD" id="cd00082">
    <property type="entry name" value="HisKA"/>
    <property type="match status" value="1"/>
</dbReference>
<evidence type="ECO:0000259" key="9">
    <source>
        <dbReference type="PROSITE" id="PS50112"/>
    </source>
</evidence>
<dbReference type="PROSITE" id="PS50109">
    <property type="entry name" value="HIS_KIN"/>
    <property type="match status" value="1"/>
</dbReference>
<dbReference type="InterPro" id="IPR050736">
    <property type="entry name" value="Sensor_HK_Regulatory"/>
</dbReference>
<dbReference type="SUPFAM" id="SSF47384">
    <property type="entry name" value="Homodimeric domain of signal transducing histidine kinase"/>
    <property type="match status" value="1"/>
</dbReference>
<keyword evidence="6" id="KW-0902">Two-component regulatory system</keyword>
<keyword evidence="3" id="KW-0597">Phosphoprotein</keyword>
<accession>A0ABT7M008</accession>
<dbReference type="Proteomes" id="UP001230986">
    <property type="component" value="Unassembled WGS sequence"/>
</dbReference>
<name>A0ABT7M008_9CYAN</name>
<dbReference type="InterPro" id="IPR000014">
    <property type="entry name" value="PAS"/>
</dbReference>
<dbReference type="CDD" id="cd00130">
    <property type="entry name" value="PAS"/>
    <property type="match status" value="1"/>
</dbReference>
<reference evidence="11 12" key="1">
    <citation type="submission" date="2023-06" db="EMBL/GenBank/DDBJ databases">
        <title>Whole genome sequence of Oscillatoria calcuttensis NRMC-F 0142.</title>
        <authorList>
            <person name="Shakena Fathima T."/>
            <person name="Muralitharan G."/>
            <person name="Thajuddin N."/>
        </authorList>
    </citation>
    <scope>NUCLEOTIDE SEQUENCE [LARGE SCALE GENOMIC DNA]</scope>
    <source>
        <strain evidence="11 12">NRMC-F 0142</strain>
    </source>
</reference>
<proteinExistence type="predicted"/>
<dbReference type="GO" id="GO:0005524">
    <property type="term" value="F:ATP binding"/>
    <property type="evidence" value="ECO:0007669"/>
    <property type="project" value="UniProtKB-KW"/>
</dbReference>
<dbReference type="InterPro" id="IPR036890">
    <property type="entry name" value="HATPase_C_sf"/>
</dbReference>
<protein>
    <recommendedName>
        <fullName evidence="2">histidine kinase</fullName>
        <ecNumber evidence="2">2.7.13.3</ecNumber>
    </recommendedName>
</protein>
<dbReference type="RefSeq" id="WP_286004594.1">
    <property type="nucleotide sequence ID" value="NZ_JASVEJ010000035.1"/>
</dbReference>
<evidence type="ECO:0000256" key="6">
    <source>
        <dbReference type="ARBA" id="ARBA00023012"/>
    </source>
</evidence>
<dbReference type="Pfam" id="PF00512">
    <property type="entry name" value="HisKA"/>
    <property type="match status" value="1"/>
</dbReference>